<dbReference type="EMBL" id="BAABWN010000015">
    <property type="protein sequence ID" value="GAA6169850.1"/>
    <property type="molecule type" value="Genomic_DNA"/>
</dbReference>
<sequence length="118" mass="12652">MLIGSGHSQEWSAIATVAGQSLTLYWRINMKYVWGVLLPALAQIVVTWIVITVNTGNGSWLGLGAFLLAIFAVPTTAIANFVAVRTHAEGDSIINLMTKCLLITAITPVLLIFLIALS</sequence>
<evidence type="ECO:0000313" key="3">
    <source>
        <dbReference type="Proteomes" id="UP001465153"/>
    </source>
</evidence>
<proteinExistence type="predicted"/>
<keyword evidence="1" id="KW-0812">Transmembrane</keyword>
<reference evidence="2 3" key="1">
    <citation type="submission" date="2024-04" db="EMBL/GenBank/DDBJ databases">
        <title>Draft genome sequence of Sessilibacter corallicola NBRC 116591.</title>
        <authorList>
            <person name="Miyakawa T."/>
            <person name="Kusuya Y."/>
            <person name="Miura T."/>
        </authorList>
    </citation>
    <scope>NUCLEOTIDE SEQUENCE [LARGE SCALE GENOMIC DNA]</scope>
    <source>
        <strain evidence="2 3">KU-00831-HH</strain>
    </source>
</reference>
<feature type="transmembrane region" description="Helical" evidence="1">
    <location>
        <begin position="96"/>
        <end position="117"/>
    </location>
</feature>
<feature type="transmembrane region" description="Helical" evidence="1">
    <location>
        <begin position="63"/>
        <end position="84"/>
    </location>
</feature>
<comment type="caution">
    <text evidence="2">The sequence shown here is derived from an EMBL/GenBank/DDBJ whole genome shotgun (WGS) entry which is preliminary data.</text>
</comment>
<name>A0ABQ0ADW8_9GAMM</name>
<organism evidence="2 3">
    <name type="scientific">Sessilibacter corallicola</name>
    <dbReference type="NCBI Taxonomy" id="2904075"/>
    <lineage>
        <taxon>Bacteria</taxon>
        <taxon>Pseudomonadati</taxon>
        <taxon>Pseudomonadota</taxon>
        <taxon>Gammaproteobacteria</taxon>
        <taxon>Cellvibrionales</taxon>
        <taxon>Cellvibrionaceae</taxon>
        <taxon>Sessilibacter</taxon>
    </lineage>
</organism>
<keyword evidence="1" id="KW-1133">Transmembrane helix</keyword>
<evidence type="ECO:0000313" key="2">
    <source>
        <dbReference type="EMBL" id="GAA6169850.1"/>
    </source>
</evidence>
<evidence type="ECO:0000256" key="1">
    <source>
        <dbReference type="SAM" id="Phobius"/>
    </source>
</evidence>
<keyword evidence="1" id="KW-0472">Membrane</keyword>
<dbReference type="RefSeq" id="WP_353304258.1">
    <property type="nucleotide sequence ID" value="NZ_BAABWN010000015.1"/>
</dbReference>
<feature type="transmembrane region" description="Helical" evidence="1">
    <location>
        <begin position="32"/>
        <end position="51"/>
    </location>
</feature>
<dbReference type="Proteomes" id="UP001465153">
    <property type="component" value="Unassembled WGS sequence"/>
</dbReference>
<keyword evidence="3" id="KW-1185">Reference proteome</keyword>
<protein>
    <submittedName>
        <fullName evidence="2">Uncharacterized protein</fullName>
    </submittedName>
</protein>
<accession>A0ABQ0ADW8</accession>
<gene>
    <name evidence="2" type="ORF">NBRC116591_36610</name>
</gene>